<evidence type="ECO:0000313" key="1">
    <source>
        <dbReference type="EMBL" id="GAA2128825.1"/>
    </source>
</evidence>
<accession>A0ABN2YKE5</accession>
<reference evidence="1 2" key="1">
    <citation type="journal article" date="2019" name="Int. J. Syst. Evol. Microbiol.">
        <title>The Global Catalogue of Microorganisms (GCM) 10K type strain sequencing project: providing services to taxonomists for standard genome sequencing and annotation.</title>
        <authorList>
            <consortium name="The Broad Institute Genomics Platform"/>
            <consortium name="The Broad Institute Genome Sequencing Center for Infectious Disease"/>
            <person name="Wu L."/>
            <person name="Ma J."/>
        </authorList>
    </citation>
    <scope>NUCLEOTIDE SEQUENCE [LARGE SCALE GENOMIC DNA]</scope>
    <source>
        <strain evidence="1 2">JCM 13850</strain>
    </source>
</reference>
<protein>
    <recommendedName>
        <fullName evidence="3">Ribbon-helix-helix protein, CopG family</fullName>
    </recommendedName>
</protein>
<organism evidence="1 2">
    <name type="scientific">Actinomadura napierensis</name>
    <dbReference type="NCBI Taxonomy" id="267854"/>
    <lineage>
        <taxon>Bacteria</taxon>
        <taxon>Bacillati</taxon>
        <taxon>Actinomycetota</taxon>
        <taxon>Actinomycetes</taxon>
        <taxon>Streptosporangiales</taxon>
        <taxon>Thermomonosporaceae</taxon>
        <taxon>Actinomadura</taxon>
    </lineage>
</organism>
<name>A0ABN2YKE5_9ACTN</name>
<keyword evidence="2" id="KW-1185">Reference proteome</keyword>
<sequence length="106" mass="11348">MPQVAAEALVLPALVPYVLDMSEPLTGREPADVHPSVHRARLSISLTGEALAAAEAIAQEHGVSEGEAVRRAIAVLKFLSDEMAAGTVFRMQAPNSEPERFRLVFA</sequence>
<proteinExistence type="predicted"/>
<evidence type="ECO:0000313" key="2">
    <source>
        <dbReference type="Proteomes" id="UP001501020"/>
    </source>
</evidence>
<dbReference type="Proteomes" id="UP001501020">
    <property type="component" value="Unassembled WGS sequence"/>
</dbReference>
<comment type="caution">
    <text evidence="1">The sequence shown here is derived from an EMBL/GenBank/DDBJ whole genome shotgun (WGS) entry which is preliminary data.</text>
</comment>
<evidence type="ECO:0008006" key="3">
    <source>
        <dbReference type="Google" id="ProtNLM"/>
    </source>
</evidence>
<dbReference type="EMBL" id="BAAAMR010000012">
    <property type="protein sequence ID" value="GAA2128825.1"/>
    <property type="molecule type" value="Genomic_DNA"/>
</dbReference>
<gene>
    <name evidence="1" type="ORF">GCM10009727_19750</name>
</gene>